<sequence length="166" mass="19436">MYSVQQLQALDYLLKRVITNGEFNFYRRDLKFVINYKDVLYTGDFLQMNGSSAYQSFIDDDGEVEQYRFSPDKGTKLLIDIWQSYLEEITRLFLNPFKRINDIPLLYNTLIKILNMAELDEESSPFYPYLLNVRTLDNTIQLPFLDLTGELVKIVSIVDCTVNKSA</sequence>
<dbReference type="Proteomes" id="UP000626697">
    <property type="component" value="Unassembled WGS sequence"/>
</dbReference>
<proteinExistence type="predicted"/>
<dbReference type="EMBL" id="JACJHX010000005">
    <property type="protein sequence ID" value="MBA9026815.1"/>
    <property type="molecule type" value="Genomic_DNA"/>
</dbReference>
<protein>
    <submittedName>
        <fullName evidence="1">Uncharacterized protein</fullName>
    </submittedName>
</protein>
<evidence type="ECO:0000313" key="1">
    <source>
        <dbReference type="EMBL" id="MBA9026815.1"/>
    </source>
</evidence>
<gene>
    <name evidence="1" type="ORF">HNP81_002100</name>
</gene>
<dbReference type="RefSeq" id="WP_028393623.1">
    <property type="nucleotide sequence ID" value="NZ_JACJHX010000005.1"/>
</dbReference>
<evidence type="ECO:0000313" key="2">
    <source>
        <dbReference type="Proteomes" id="UP000626697"/>
    </source>
</evidence>
<name>A0ABR6CP76_9BACI</name>
<accession>A0ABR6CP76</accession>
<keyword evidence="2" id="KW-1185">Reference proteome</keyword>
<reference evidence="1 2" key="1">
    <citation type="submission" date="2020-08" db="EMBL/GenBank/DDBJ databases">
        <title>Genomic Encyclopedia of Type Strains, Phase IV (KMG-IV): sequencing the most valuable type-strain genomes for metagenomic binning, comparative biology and taxonomic classification.</title>
        <authorList>
            <person name="Goeker M."/>
        </authorList>
    </citation>
    <scope>NUCLEOTIDE SEQUENCE [LARGE SCALE GENOMIC DNA]</scope>
    <source>
        <strain evidence="1 2">DSM 105481</strain>
    </source>
</reference>
<comment type="caution">
    <text evidence="1">The sequence shown here is derived from an EMBL/GenBank/DDBJ whole genome shotgun (WGS) entry which is preliminary data.</text>
</comment>
<organism evidence="1 2">
    <name type="scientific">Peribacillus huizhouensis</name>
    <dbReference type="NCBI Taxonomy" id="1501239"/>
    <lineage>
        <taxon>Bacteria</taxon>
        <taxon>Bacillati</taxon>
        <taxon>Bacillota</taxon>
        <taxon>Bacilli</taxon>
        <taxon>Bacillales</taxon>
        <taxon>Bacillaceae</taxon>
        <taxon>Peribacillus</taxon>
    </lineage>
</organism>